<evidence type="ECO:0000256" key="4">
    <source>
        <dbReference type="ARBA" id="ARBA00023118"/>
    </source>
</evidence>
<comment type="caution">
    <text evidence="6">The sequence shown here is derived from an EMBL/GenBank/DDBJ whole genome shotgun (WGS) entry which is preliminary data.</text>
</comment>
<keyword evidence="7" id="KW-1185">Reference proteome</keyword>
<comment type="similarity">
    <text evidence="2">Belongs to the CRISPR system Cmr5 family.</text>
</comment>
<dbReference type="SUPFAM" id="SSF158568">
    <property type="entry name" value="AF1862-like"/>
    <property type="match status" value="1"/>
</dbReference>
<dbReference type="InterPro" id="IPR023101">
    <property type="entry name" value="AF1862-like_dom_sf"/>
</dbReference>
<organism evidence="6 7">
    <name type="scientific">Arcicella gelida</name>
    <dbReference type="NCBI Taxonomy" id="2984195"/>
    <lineage>
        <taxon>Bacteria</taxon>
        <taxon>Pseudomonadati</taxon>
        <taxon>Bacteroidota</taxon>
        <taxon>Cytophagia</taxon>
        <taxon>Cytophagales</taxon>
        <taxon>Flectobacillaceae</taxon>
        <taxon>Arcicella</taxon>
    </lineage>
</organism>
<proteinExistence type="inferred from homology"/>
<comment type="subcellular location">
    <subcellularLocation>
        <location evidence="1">Cytoplasm</location>
    </subcellularLocation>
</comment>
<dbReference type="Gene3D" id="1.10.520.30">
    <property type="entry name" value="AF1862-like domain"/>
    <property type="match status" value="1"/>
</dbReference>
<dbReference type="Proteomes" id="UP001303899">
    <property type="component" value="Unassembled WGS sequence"/>
</dbReference>
<dbReference type="EMBL" id="JAYGIL010000008">
    <property type="protein sequence ID" value="MEA5402992.1"/>
    <property type="molecule type" value="Genomic_DNA"/>
</dbReference>
<keyword evidence="4" id="KW-0051">Antiviral defense</keyword>
<evidence type="ECO:0000256" key="2">
    <source>
        <dbReference type="ARBA" id="ARBA00006161"/>
    </source>
</evidence>
<gene>
    <name evidence="6" type="primary">cmr5</name>
    <name evidence="6" type="ORF">VB776_08705</name>
</gene>
<dbReference type="Pfam" id="PF09701">
    <property type="entry name" value="Cas_Cmr5"/>
    <property type="match status" value="1"/>
</dbReference>
<evidence type="ECO:0000313" key="6">
    <source>
        <dbReference type="EMBL" id="MEA5402992.1"/>
    </source>
</evidence>
<evidence type="ECO:0000256" key="5">
    <source>
        <dbReference type="ARBA" id="ARBA00030001"/>
    </source>
</evidence>
<evidence type="ECO:0000313" key="7">
    <source>
        <dbReference type="Proteomes" id="UP001303899"/>
    </source>
</evidence>
<dbReference type="RefSeq" id="WP_323328085.1">
    <property type="nucleotide sequence ID" value="NZ_JAYGIL010000008.1"/>
</dbReference>
<keyword evidence="3" id="KW-0963">Cytoplasm</keyword>
<dbReference type="InterPro" id="IPR010160">
    <property type="entry name" value="CRISPR-assoc_prot_Cmr5"/>
</dbReference>
<name>A0ABU5S3I0_9BACT</name>
<sequence>MTTVKGIEQGRADYAYKCVNQVLSLDTFIFDGKTIDFSDLFIKAYKDKFKKKLEKNQQNKDLLDAFLKDAETNLSNWKNEKDNFEADLVNYFHKYAKEYKAYSRKIPMLIKTHGLGATFAYMKAKGKSDGTPYHLLYEQTQTWIQSRAYFNDYIQNDILKSIVELDSNKYRALTSEVITLFGWLKRFSEGLIEGEDDNNAQDVV</sequence>
<accession>A0ABU5S3I0</accession>
<protein>
    <recommendedName>
        <fullName evidence="5">CRISPR type III-B/RAMP module-associated protein Cmr5</fullName>
    </recommendedName>
</protein>
<evidence type="ECO:0000256" key="3">
    <source>
        <dbReference type="ARBA" id="ARBA00022490"/>
    </source>
</evidence>
<reference evidence="6 7" key="1">
    <citation type="submission" date="2023-12" db="EMBL/GenBank/DDBJ databases">
        <title>Novel species of the genus Arcicella isolated from rivers.</title>
        <authorList>
            <person name="Lu H."/>
        </authorList>
    </citation>
    <scope>NUCLEOTIDE SEQUENCE [LARGE SCALE GENOMIC DNA]</scope>
    <source>
        <strain evidence="6 7">DC2W</strain>
    </source>
</reference>
<evidence type="ECO:0000256" key="1">
    <source>
        <dbReference type="ARBA" id="ARBA00004496"/>
    </source>
</evidence>
<dbReference type="NCBIfam" id="TIGR01881">
    <property type="entry name" value="cas_Cmr5"/>
    <property type="match status" value="1"/>
</dbReference>